<reference evidence="1" key="1">
    <citation type="submission" date="2018-05" db="EMBL/GenBank/DDBJ databases">
        <authorList>
            <person name="Lanie J.A."/>
            <person name="Ng W.-L."/>
            <person name="Kazmierczak K.M."/>
            <person name="Andrzejewski T.M."/>
            <person name="Davidsen T.M."/>
            <person name="Wayne K.J."/>
            <person name="Tettelin H."/>
            <person name="Glass J.I."/>
            <person name="Rusch D."/>
            <person name="Podicherti R."/>
            <person name="Tsui H.-C.T."/>
            <person name="Winkler M.E."/>
        </authorList>
    </citation>
    <scope>NUCLEOTIDE SEQUENCE</scope>
</reference>
<protein>
    <recommendedName>
        <fullName evidence="2">LamG-like jellyroll fold domain-containing protein</fullName>
    </recommendedName>
</protein>
<accession>A0A383DX29</accession>
<feature type="non-terminal residue" evidence="1">
    <location>
        <position position="233"/>
    </location>
</feature>
<evidence type="ECO:0000313" key="1">
    <source>
        <dbReference type="EMBL" id="SVE49097.1"/>
    </source>
</evidence>
<dbReference type="EMBL" id="UINC01220958">
    <property type="protein sequence ID" value="SVE49097.1"/>
    <property type="molecule type" value="Genomic_DNA"/>
</dbReference>
<dbReference type="AlphaFoldDB" id="A0A383DX29"/>
<proteinExistence type="predicted"/>
<dbReference type="Gene3D" id="2.60.120.200">
    <property type="match status" value="1"/>
</dbReference>
<sequence>YKADDVDIRQVLFEEGGSTKGQIIHLLNGEIFACTTASDLGTCVSYTTTANEWHHVALVWAGSEINGSYLYHDGVEVRNFTGTDNLLHEDASALGNIAQKTRMKQTDGSGTEQVTYSDGASFAGIIDEFRVTDTELTSAEIQTLYNSESNDDFIKVGVVLSESISFTDSISTADAYVQSISESVSFTDSISKTPSVNLSESVSLTDSVAKSADVNLSESVSLTDSIAKSTGVN</sequence>
<dbReference type="SUPFAM" id="SSF49899">
    <property type="entry name" value="Concanavalin A-like lectins/glucanases"/>
    <property type="match status" value="1"/>
</dbReference>
<gene>
    <name evidence="1" type="ORF">METZ01_LOCUS501951</name>
</gene>
<evidence type="ECO:0008006" key="2">
    <source>
        <dbReference type="Google" id="ProtNLM"/>
    </source>
</evidence>
<dbReference type="InterPro" id="IPR013320">
    <property type="entry name" value="ConA-like_dom_sf"/>
</dbReference>
<organism evidence="1">
    <name type="scientific">marine metagenome</name>
    <dbReference type="NCBI Taxonomy" id="408172"/>
    <lineage>
        <taxon>unclassified sequences</taxon>
        <taxon>metagenomes</taxon>
        <taxon>ecological metagenomes</taxon>
    </lineage>
</organism>
<name>A0A383DX29_9ZZZZ</name>
<dbReference type="Pfam" id="PF13385">
    <property type="entry name" value="Laminin_G_3"/>
    <property type="match status" value="1"/>
</dbReference>
<feature type="non-terminal residue" evidence="1">
    <location>
        <position position="1"/>
    </location>
</feature>